<keyword evidence="1" id="KW-0946">Virion</keyword>
<protein>
    <submittedName>
        <fullName evidence="1">Spore coat protein YutH</fullName>
    </submittedName>
</protein>
<organism evidence="1 2">
    <name type="scientific">Virgibacillus natechei</name>
    <dbReference type="NCBI Taxonomy" id="1216297"/>
    <lineage>
        <taxon>Bacteria</taxon>
        <taxon>Bacillati</taxon>
        <taxon>Bacillota</taxon>
        <taxon>Bacilli</taxon>
        <taxon>Bacillales</taxon>
        <taxon>Bacillaceae</taxon>
        <taxon>Virgibacillus</taxon>
    </lineage>
</organism>
<dbReference type="EMBL" id="JAGGKX010000006">
    <property type="protein sequence ID" value="MBP1969526.1"/>
    <property type="molecule type" value="Genomic_DNA"/>
</dbReference>
<sequence length="324" mass="38202">MPLRDFLASYYAIQSEEKWLIDGKEGYKQGEYVYFTILMDNKEIIYMEQAALAYYLVENGYTHTAIPIPNVQGEWFSSYQDKTYMVLQVNHIQPDNNGSKGKLLADFHRIGSAYSYEPQEISSYGGWKQLWVDKLTVFETKIEKEALDNSSAYYRLMMDTLPYIIGISENAIQYIGESEKDYRFHESDQGSIAFRRYANNLSSPVMWMNELVYDHPIRDLAEYIRLLILDNTDQEAIVTLLNDYQTIRPLSVFSWRLLYARLIFPMHLFDFISDGFIRQDLDQLHKEFVILLEKQVKYEETLRDFFTIVSVDNDALHIPVLHWL</sequence>
<keyword evidence="2" id="KW-1185">Reference proteome</keyword>
<keyword evidence="1" id="KW-0167">Capsid protein</keyword>
<evidence type="ECO:0000313" key="2">
    <source>
        <dbReference type="Proteomes" id="UP001519345"/>
    </source>
</evidence>
<accession>A0ABS4IEZ5</accession>
<evidence type="ECO:0000313" key="1">
    <source>
        <dbReference type="EMBL" id="MBP1969526.1"/>
    </source>
</evidence>
<reference evidence="1 2" key="1">
    <citation type="submission" date="2021-03" db="EMBL/GenBank/DDBJ databases">
        <title>Genomic Encyclopedia of Type Strains, Phase IV (KMG-IV): sequencing the most valuable type-strain genomes for metagenomic binning, comparative biology and taxonomic classification.</title>
        <authorList>
            <person name="Goeker M."/>
        </authorList>
    </citation>
    <scope>NUCLEOTIDE SEQUENCE [LARGE SCALE GENOMIC DNA]</scope>
    <source>
        <strain evidence="1 2">DSM 25609</strain>
    </source>
</reference>
<dbReference type="PANTHER" id="PTHR39179">
    <property type="entry name" value="SPORE COAT PROTEIN I"/>
    <property type="match status" value="1"/>
</dbReference>
<dbReference type="Proteomes" id="UP001519345">
    <property type="component" value="Unassembled WGS sequence"/>
</dbReference>
<dbReference type="PANTHER" id="PTHR39179:SF2">
    <property type="entry name" value="ENDOSPORE COAT-ASSOCIATED PROTEIN YUTH"/>
    <property type="match status" value="1"/>
</dbReference>
<comment type="caution">
    <text evidence="1">The sequence shown here is derived from an EMBL/GenBank/DDBJ whole genome shotgun (WGS) entry which is preliminary data.</text>
</comment>
<dbReference type="InterPro" id="IPR047175">
    <property type="entry name" value="CotS-like"/>
</dbReference>
<gene>
    <name evidence="1" type="ORF">J2Z83_001630</name>
</gene>
<dbReference type="Gene3D" id="3.90.1200.10">
    <property type="match status" value="1"/>
</dbReference>
<name>A0ABS4IEZ5_9BACI</name>
<dbReference type="RefSeq" id="WP_245301521.1">
    <property type="nucleotide sequence ID" value="NZ_CP110224.1"/>
</dbReference>
<proteinExistence type="predicted"/>